<sequence length="253" mass="27472">MSLSKNGKKVFRFLPLMLMVMFVMAACGGNANSTANTSANTRCAHPISLDQINFGLIPAENATQVMDQTKPFADALSKEVCKPVKLFVGTSYNATIEAMSSKKVDVALYGPLSYILAADKYNAQVILRQLTTGGADHYYSYIITTKKTGIKTLSDLKGKRFSFVDPGSTSGNLVPRYIFAQNHIDPDKDMKSFYAGSHDVSVMSVISGKADAGAVASDTFDDLVSKGKFKRDDVVIIKQSDPLPEGPLRYVKN</sequence>
<feature type="signal peptide" evidence="3">
    <location>
        <begin position="1"/>
        <end position="25"/>
    </location>
</feature>
<dbReference type="Gene3D" id="3.40.190.10">
    <property type="entry name" value="Periplasmic binding protein-like II"/>
    <property type="match status" value="2"/>
</dbReference>
<evidence type="ECO:0000256" key="1">
    <source>
        <dbReference type="ARBA" id="ARBA00007162"/>
    </source>
</evidence>
<dbReference type="EMBL" id="BIFS01000002">
    <property type="protein sequence ID" value="GCE23345.1"/>
    <property type="molecule type" value="Genomic_DNA"/>
</dbReference>
<evidence type="ECO:0008006" key="6">
    <source>
        <dbReference type="Google" id="ProtNLM"/>
    </source>
</evidence>
<keyword evidence="2 3" id="KW-0732">Signal</keyword>
<accession>A0A402AWA2</accession>
<reference evidence="5" key="1">
    <citation type="submission" date="2018-12" db="EMBL/GenBank/DDBJ databases">
        <title>Tengunoibacter tsumagoiensis gen. nov., sp. nov., Dictyobacter kobayashii sp. nov., D. alpinus sp. nov., and D. joshuensis sp. nov. and description of Dictyobacteraceae fam. nov. within the order Ktedonobacterales isolated from Tengu-no-mugimeshi.</title>
        <authorList>
            <person name="Wang C.M."/>
            <person name="Zheng Y."/>
            <person name="Sakai Y."/>
            <person name="Toyoda A."/>
            <person name="Minakuchi Y."/>
            <person name="Abe K."/>
            <person name="Yokota A."/>
            <person name="Yabe S."/>
        </authorList>
    </citation>
    <scope>NUCLEOTIDE SEQUENCE [LARGE SCALE GENOMIC DNA]</scope>
    <source>
        <strain evidence="5">Uno11</strain>
    </source>
</reference>
<dbReference type="Proteomes" id="UP000287188">
    <property type="component" value="Unassembled WGS sequence"/>
</dbReference>
<organism evidence="4 5">
    <name type="scientific">Dictyobacter kobayashii</name>
    <dbReference type="NCBI Taxonomy" id="2014872"/>
    <lineage>
        <taxon>Bacteria</taxon>
        <taxon>Bacillati</taxon>
        <taxon>Chloroflexota</taxon>
        <taxon>Ktedonobacteria</taxon>
        <taxon>Ktedonobacterales</taxon>
        <taxon>Dictyobacteraceae</taxon>
        <taxon>Dictyobacter</taxon>
    </lineage>
</organism>
<comment type="caution">
    <text evidence="4">The sequence shown here is derived from an EMBL/GenBank/DDBJ whole genome shotgun (WGS) entry which is preliminary data.</text>
</comment>
<proteinExistence type="inferred from homology"/>
<comment type="similarity">
    <text evidence="1">Belongs to the phosphate/phosphite/phosphonate binding protein family.</text>
</comment>
<name>A0A402AWA2_9CHLR</name>
<keyword evidence="5" id="KW-1185">Reference proteome</keyword>
<dbReference type="PANTHER" id="PTHR35841">
    <property type="entry name" value="PHOSPHONATES-BINDING PERIPLASMIC PROTEIN"/>
    <property type="match status" value="1"/>
</dbReference>
<gene>
    <name evidence="4" type="ORF">KDK_71450</name>
</gene>
<evidence type="ECO:0000313" key="5">
    <source>
        <dbReference type="Proteomes" id="UP000287188"/>
    </source>
</evidence>
<dbReference type="PANTHER" id="PTHR35841:SF1">
    <property type="entry name" value="PHOSPHONATES-BINDING PERIPLASMIC PROTEIN"/>
    <property type="match status" value="1"/>
</dbReference>
<dbReference type="PROSITE" id="PS51257">
    <property type="entry name" value="PROKAR_LIPOPROTEIN"/>
    <property type="match status" value="1"/>
</dbReference>
<dbReference type="InterPro" id="IPR005770">
    <property type="entry name" value="PhnD"/>
</dbReference>
<dbReference type="AlphaFoldDB" id="A0A402AWA2"/>
<dbReference type="GO" id="GO:0043190">
    <property type="term" value="C:ATP-binding cassette (ABC) transporter complex"/>
    <property type="evidence" value="ECO:0007669"/>
    <property type="project" value="InterPro"/>
</dbReference>
<dbReference type="RefSeq" id="WP_161977905.1">
    <property type="nucleotide sequence ID" value="NZ_BIFS01000002.1"/>
</dbReference>
<dbReference type="Pfam" id="PF12974">
    <property type="entry name" value="Phosphonate-bd"/>
    <property type="match status" value="1"/>
</dbReference>
<feature type="chain" id="PRO_5018971182" description="Phosphonate ABC transporter substrate-binding protein" evidence="3">
    <location>
        <begin position="26"/>
        <end position="253"/>
    </location>
</feature>
<evidence type="ECO:0000313" key="4">
    <source>
        <dbReference type="EMBL" id="GCE23345.1"/>
    </source>
</evidence>
<evidence type="ECO:0000256" key="2">
    <source>
        <dbReference type="ARBA" id="ARBA00022729"/>
    </source>
</evidence>
<protein>
    <recommendedName>
        <fullName evidence="6">Phosphonate ABC transporter substrate-binding protein</fullName>
    </recommendedName>
</protein>
<dbReference type="GO" id="GO:0055085">
    <property type="term" value="P:transmembrane transport"/>
    <property type="evidence" value="ECO:0007669"/>
    <property type="project" value="InterPro"/>
</dbReference>
<dbReference type="NCBIfam" id="TIGR01098">
    <property type="entry name" value="3A0109s03R"/>
    <property type="match status" value="1"/>
</dbReference>
<evidence type="ECO:0000256" key="3">
    <source>
        <dbReference type="SAM" id="SignalP"/>
    </source>
</evidence>
<dbReference type="CDD" id="cd01071">
    <property type="entry name" value="PBP2_PhnD_like"/>
    <property type="match status" value="1"/>
</dbReference>
<dbReference type="SUPFAM" id="SSF53850">
    <property type="entry name" value="Periplasmic binding protein-like II"/>
    <property type="match status" value="1"/>
</dbReference>